<proteinExistence type="inferred from homology"/>
<protein>
    <recommendedName>
        <fullName evidence="2">Large ribosomal subunit protein bL21m</fullName>
    </recommendedName>
</protein>
<dbReference type="AlphaFoldDB" id="A0A0B7A1W4"/>
<feature type="non-terminal residue" evidence="3">
    <location>
        <position position="1"/>
    </location>
</feature>
<dbReference type="EMBL" id="HACG01027742">
    <property type="protein sequence ID" value="CEK74607.1"/>
    <property type="molecule type" value="Transcribed_RNA"/>
</dbReference>
<comment type="similarity">
    <text evidence="1">Belongs to the bacterial ribosomal protein bL21 family.</text>
</comment>
<accession>A0A0B7A1W4</accession>
<dbReference type="PANTHER" id="PTHR21349">
    <property type="entry name" value="50S RIBOSOMAL PROTEIN L21"/>
    <property type="match status" value="1"/>
</dbReference>
<organism evidence="3">
    <name type="scientific">Arion vulgaris</name>
    <dbReference type="NCBI Taxonomy" id="1028688"/>
    <lineage>
        <taxon>Eukaryota</taxon>
        <taxon>Metazoa</taxon>
        <taxon>Spiralia</taxon>
        <taxon>Lophotrochozoa</taxon>
        <taxon>Mollusca</taxon>
        <taxon>Gastropoda</taxon>
        <taxon>Heterobranchia</taxon>
        <taxon>Euthyneura</taxon>
        <taxon>Panpulmonata</taxon>
        <taxon>Eupulmonata</taxon>
        <taxon>Stylommatophora</taxon>
        <taxon>Helicina</taxon>
        <taxon>Arionoidea</taxon>
        <taxon>Arionidae</taxon>
        <taxon>Arion</taxon>
    </lineage>
</organism>
<sequence>WKMASKTCICVNLVKTLVRLKPTASKHCDYITMQRAFYGTAKSLPSSFKESNLYNLPRNPFLSSRFTTLLQSFCRMASVTVADNKISLNLGVPGIAELEDFTPLEDDKLRLDVSTQINNNLEQGEVGRLFAVVYIRGMQHKVTAEDIIIVRYDFPPNVGDRVRLEKVLAVGGKDFSLIGQPLLSRDVVRVEATVVEKTLSQNRVWYVYRKRKNFKICRLYREYYTMLVINSIQVAKISTQSEEETDSSTDLTKV</sequence>
<reference evidence="3" key="1">
    <citation type="submission" date="2014-12" db="EMBL/GenBank/DDBJ databases">
        <title>Insight into the proteome of Arion vulgaris.</title>
        <authorList>
            <person name="Aradska J."/>
            <person name="Bulat T."/>
            <person name="Smidak R."/>
            <person name="Sarate P."/>
            <person name="Gangsoo J."/>
            <person name="Sialana F."/>
            <person name="Bilban M."/>
            <person name="Lubec G."/>
        </authorList>
    </citation>
    <scope>NUCLEOTIDE SEQUENCE</scope>
    <source>
        <tissue evidence="3">Skin</tissue>
    </source>
</reference>
<evidence type="ECO:0000256" key="2">
    <source>
        <dbReference type="ARBA" id="ARBA00044129"/>
    </source>
</evidence>
<dbReference type="InterPro" id="IPR036164">
    <property type="entry name" value="bL21-like_sf"/>
</dbReference>
<dbReference type="InterPro" id="IPR028909">
    <property type="entry name" value="bL21-like"/>
</dbReference>
<dbReference type="GO" id="GO:0003735">
    <property type="term" value="F:structural constituent of ribosome"/>
    <property type="evidence" value="ECO:0007669"/>
    <property type="project" value="TreeGrafter"/>
</dbReference>
<dbReference type="Pfam" id="PF00829">
    <property type="entry name" value="Ribosomal_L21p"/>
    <property type="match status" value="1"/>
</dbReference>
<gene>
    <name evidence="3" type="primary">ORF91788</name>
</gene>
<dbReference type="PANTHER" id="PTHR21349:SF0">
    <property type="entry name" value="LARGE RIBOSOMAL SUBUNIT PROTEIN BL21M"/>
    <property type="match status" value="1"/>
</dbReference>
<dbReference type="SUPFAM" id="SSF141091">
    <property type="entry name" value="L21p-like"/>
    <property type="match status" value="1"/>
</dbReference>
<name>A0A0B7A1W4_9EUPU</name>
<evidence type="ECO:0000313" key="3">
    <source>
        <dbReference type="EMBL" id="CEK74607.1"/>
    </source>
</evidence>
<dbReference type="GO" id="GO:0005762">
    <property type="term" value="C:mitochondrial large ribosomal subunit"/>
    <property type="evidence" value="ECO:0007669"/>
    <property type="project" value="TreeGrafter"/>
</dbReference>
<evidence type="ECO:0000256" key="1">
    <source>
        <dbReference type="ARBA" id="ARBA00008563"/>
    </source>
</evidence>